<dbReference type="Proteomes" id="UP001229955">
    <property type="component" value="Chromosome"/>
</dbReference>
<dbReference type="RefSeq" id="WP_367887466.1">
    <property type="nucleotide sequence ID" value="NZ_CP130612.1"/>
</dbReference>
<protein>
    <submittedName>
        <fullName evidence="7">Lysylphosphatidylglycerol synthase transmembrane domain-containing protein</fullName>
    </submittedName>
</protein>
<keyword evidence="3 6" id="KW-0812">Transmembrane</keyword>
<feature type="transmembrane region" description="Helical" evidence="6">
    <location>
        <begin position="255"/>
        <end position="276"/>
    </location>
</feature>
<keyword evidence="5 6" id="KW-0472">Membrane</keyword>
<evidence type="ECO:0000313" key="9">
    <source>
        <dbReference type="Proteomes" id="UP001229955"/>
    </source>
</evidence>
<keyword evidence="4 6" id="KW-1133">Transmembrane helix</keyword>
<dbReference type="PANTHER" id="PTHR39087:SF2">
    <property type="entry name" value="UPF0104 MEMBRANE PROTEIN MJ1595"/>
    <property type="match status" value="1"/>
</dbReference>
<feature type="transmembrane region" description="Helical" evidence="6">
    <location>
        <begin position="149"/>
        <end position="178"/>
    </location>
</feature>
<evidence type="ECO:0000256" key="5">
    <source>
        <dbReference type="ARBA" id="ARBA00023136"/>
    </source>
</evidence>
<dbReference type="PANTHER" id="PTHR39087">
    <property type="entry name" value="UPF0104 MEMBRANE PROTEIN MJ1595"/>
    <property type="match status" value="1"/>
</dbReference>
<evidence type="ECO:0000256" key="2">
    <source>
        <dbReference type="ARBA" id="ARBA00022475"/>
    </source>
</evidence>
<dbReference type="KEGG" id="pspc:Strain318_001042"/>
<dbReference type="Pfam" id="PF03706">
    <property type="entry name" value="LPG_synthase_TM"/>
    <property type="match status" value="1"/>
</dbReference>
<dbReference type="AlphaFoldDB" id="A0AA49JUB6"/>
<evidence type="ECO:0000313" key="8">
    <source>
        <dbReference type="EMBL" id="WKW14688.1"/>
    </source>
</evidence>
<evidence type="ECO:0000256" key="4">
    <source>
        <dbReference type="ARBA" id="ARBA00022989"/>
    </source>
</evidence>
<dbReference type="GO" id="GO:0005886">
    <property type="term" value="C:plasma membrane"/>
    <property type="evidence" value="ECO:0007669"/>
    <property type="project" value="UniProtKB-SubCell"/>
</dbReference>
<evidence type="ECO:0000256" key="6">
    <source>
        <dbReference type="SAM" id="Phobius"/>
    </source>
</evidence>
<accession>A0AA49JUB6</accession>
<feature type="transmembrane region" description="Helical" evidence="6">
    <location>
        <begin position="296"/>
        <end position="320"/>
    </location>
</feature>
<sequence length="338" mass="36091">MKLDWRALLGIALSILLLWYTLGDVDFHEVWGVLSSSSVTLWIACTVTATAIFPLRARRWQALLAPSVGRLPLGPLWRATAIGMMVNNVVPARAGELARAFALTRERSEVRFSGAFASLAVDRLFDGVVVLAMMVAATFDPRFPVDGRIFGATAWSIAATMSLALGAVFVALALLAYAPAWCFGVSDRLVGALAPKLAPKVRGLLEGFAAGVGVLRQPRLALEVLWWAILHWVCNALAFYLGFLALGLEAPLSAAFFVQGLIAIGVAIPSSPGFFGPFELAGKAGLALYAVSDASAVSWAIGFHLLSFVPITVIGAWYFARLDLHFRDLRGASGETSA</sequence>
<dbReference type="NCBIfam" id="TIGR00374">
    <property type="entry name" value="flippase-like domain"/>
    <property type="match status" value="1"/>
</dbReference>
<keyword evidence="2" id="KW-1003">Cell membrane</keyword>
<dbReference type="InterPro" id="IPR022791">
    <property type="entry name" value="L-PG_synthase/AglD"/>
</dbReference>
<comment type="subcellular location">
    <subcellularLocation>
        <location evidence="1">Cell membrane</location>
        <topology evidence="1">Multi-pass membrane protein</topology>
    </subcellularLocation>
</comment>
<accession>A0AA49JZZ2</accession>
<evidence type="ECO:0000256" key="1">
    <source>
        <dbReference type="ARBA" id="ARBA00004651"/>
    </source>
</evidence>
<evidence type="ECO:0000313" key="7">
    <source>
        <dbReference type="EMBL" id="WKW11778.1"/>
    </source>
</evidence>
<feature type="transmembrane region" description="Helical" evidence="6">
    <location>
        <begin position="33"/>
        <end position="55"/>
    </location>
</feature>
<keyword evidence="9" id="KW-1185">Reference proteome</keyword>
<evidence type="ECO:0000256" key="3">
    <source>
        <dbReference type="ARBA" id="ARBA00022692"/>
    </source>
</evidence>
<dbReference type="EMBL" id="CP130612">
    <property type="protein sequence ID" value="WKW11778.1"/>
    <property type="molecule type" value="Genomic_DNA"/>
</dbReference>
<name>A0AA49JUB6_9BACT</name>
<organism evidence="7">
    <name type="scientific">Pseudogemmatithrix spongiicola</name>
    <dbReference type="NCBI Taxonomy" id="3062599"/>
    <lineage>
        <taxon>Bacteria</taxon>
        <taxon>Pseudomonadati</taxon>
        <taxon>Gemmatimonadota</taxon>
        <taxon>Gemmatimonadia</taxon>
        <taxon>Gemmatimonadales</taxon>
        <taxon>Gemmatimonadaceae</taxon>
        <taxon>Pseudogemmatithrix</taxon>
    </lineage>
</organism>
<gene>
    <name evidence="7" type="ORF">Strain138_001042</name>
    <name evidence="8" type="ORF">Strain318_001042</name>
</gene>
<feature type="transmembrane region" description="Helical" evidence="6">
    <location>
        <begin position="224"/>
        <end position="248"/>
    </location>
</feature>
<proteinExistence type="predicted"/>
<reference evidence="7" key="1">
    <citation type="submission" date="2023-07" db="EMBL/GenBank/DDBJ databases">
        <authorList>
            <person name="Haufschild T."/>
            <person name="Kallscheuer N."/>
            <person name="Hammer J."/>
            <person name="Kohn T."/>
            <person name="Kabuu M."/>
            <person name="Jogler M."/>
            <person name="Wohfarth N."/>
            <person name="Heuer A."/>
            <person name="Rohde M."/>
            <person name="van Teeseling M.C.F."/>
            <person name="Jogler C."/>
        </authorList>
    </citation>
    <scope>NUCLEOTIDE SEQUENCE</scope>
    <source>
        <strain evidence="7">Strain 138</strain>
        <strain evidence="8">Strain 318</strain>
    </source>
</reference>
<dbReference type="EMBL" id="CP130613">
    <property type="protein sequence ID" value="WKW14688.1"/>
    <property type="molecule type" value="Genomic_DNA"/>
</dbReference>